<dbReference type="EnsemblPlants" id="Solyc03g033813.1.1">
    <property type="protein sequence ID" value="Solyc03g033813.1.1.1"/>
    <property type="gene ID" value="Solyc03g033813.1"/>
</dbReference>
<dbReference type="InterPro" id="IPR050747">
    <property type="entry name" value="Mitochondrial_chaperone_BCS1"/>
</dbReference>
<name>A0A3Q7G597_SOLLC</name>
<organism evidence="1">
    <name type="scientific">Solanum lycopersicum</name>
    <name type="common">Tomato</name>
    <name type="synonym">Lycopersicon esculentum</name>
    <dbReference type="NCBI Taxonomy" id="4081"/>
    <lineage>
        <taxon>Eukaryota</taxon>
        <taxon>Viridiplantae</taxon>
        <taxon>Streptophyta</taxon>
        <taxon>Embryophyta</taxon>
        <taxon>Tracheophyta</taxon>
        <taxon>Spermatophyta</taxon>
        <taxon>Magnoliopsida</taxon>
        <taxon>eudicotyledons</taxon>
        <taxon>Gunneridae</taxon>
        <taxon>Pentapetalae</taxon>
        <taxon>asterids</taxon>
        <taxon>lamiids</taxon>
        <taxon>Solanales</taxon>
        <taxon>Solanaceae</taxon>
        <taxon>Solanoideae</taxon>
        <taxon>Solaneae</taxon>
        <taxon>Solanum</taxon>
        <taxon>Solanum subgen. Lycopersicon</taxon>
    </lineage>
</organism>
<dbReference type="AlphaFoldDB" id="A0A3Q7G597"/>
<evidence type="ECO:0000313" key="2">
    <source>
        <dbReference type="Proteomes" id="UP000004994"/>
    </source>
</evidence>
<dbReference type="Proteomes" id="UP000004994">
    <property type="component" value="Chromosome 3"/>
</dbReference>
<dbReference type="InParanoid" id="A0A3Q7G597"/>
<evidence type="ECO:0000313" key="1">
    <source>
        <dbReference type="EnsemblPlants" id="Solyc03g033813.1.1.1"/>
    </source>
</evidence>
<reference evidence="1" key="2">
    <citation type="submission" date="2019-01" db="UniProtKB">
        <authorList>
            <consortium name="EnsemblPlants"/>
        </authorList>
    </citation>
    <scope>IDENTIFICATION</scope>
    <source>
        <strain evidence="1">cv. Heinz 1706</strain>
    </source>
</reference>
<dbReference type="Gramene" id="Solyc03g033813.1.1">
    <property type="protein sequence ID" value="Solyc03g033813.1.1.1"/>
    <property type="gene ID" value="Solyc03g033813.1"/>
</dbReference>
<proteinExistence type="predicted"/>
<sequence>MANYLNFDIYDLELTALTRNSNLRELSVAITNKSILVFEDIFCTINLQGNLLNRANYVGSTNFHETESTVN</sequence>
<reference evidence="1" key="1">
    <citation type="journal article" date="2012" name="Nature">
        <title>The tomato genome sequence provides insights into fleshy fruit evolution.</title>
        <authorList>
            <consortium name="Tomato Genome Consortium"/>
        </authorList>
    </citation>
    <scope>NUCLEOTIDE SEQUENCE [LARGE SCALE GENOMIC DNA]</scope>
    <source>
        <strain evidence="1">cv. Heinz 1706</strain>
    </source>
</reference>
<protein>
    <submittedName>
        <fullName evidence="1">Uncharacterized protein</fullName>
    </submittedName>
</protein>
<dbReference type="PANTHER" id="PTHR23070">
    <property type="entry name" value="BCS1 AAA-TYPE ATPASE"/>
    <property type="match status" value="1"/>
</dbReference>
<keyword evidence="2" id="KW-1185">Reference proteome</keyword>
<accession>A0A3Q7G597</accession>
<dbReference type="STRING" id="4081.A0A3Q7G597"/>